<dbReference type="AlphaFoldDB" id="A0A4R2GI16"/>
<protein>
    <submittedName>
        <fullName evidence="2">Uncharacterized protein</fullName>
    </submittedName>
</protein>
<dbReference type="OrthoDB" id="7479444at2"/>
<dbReference type="EMBL" id="SLWL01000025">
    <property type="protein sequence ID" value="TCO08130.1"/>
    <property type="molecule type" value="Genomic_DNA"/>
</dbReference>
<feature type="region of interest" description="Disordered" evidence="1">
    <location>
        <begin position="1"/>
        <end position="23"/>
    </location>
</feature>
<evidence type="ECO:0000313" key="3">
    <source>
        <dbReference type="Proteomes" id="UP000294881"/>
    </source>
</evidence>
<dbReference type="RefSeq" id="WP_132010696.1">
    <property type="nucleotide sequence ID" value="NZ_JBHUNN010000002.1"/>
</dbReference>
<dbReference type="Proteomes" id="UP000294881">
    <property type="component" value="Unassembled WGS sequence"/>
</dbReference>
<evidence type="ECO:0000313" key="2">
    <source>
        <dbReference type="EMBL" id="TCO08130.1"/>
    </source>
</evidence>
<proteinExistence type="predicted"/>
<organism evidence="2 3">
    <name type="scientific">Camelimonas lactis</name>
    <dbReference type="NCBI Taxonomy" id="659006"/>
    <lineage>
        <taxon>Bacteria</taxon>
        <taxon>Pseudomonadati</taxon>
        <taxon>Pseudomonadota</taxon>
        <taxon>Alphaproteobacteria</taxon>
        <taxon>Hyphomicrobiales</taxon>
        <taxon>Chelatococcaceae</taxon>
        <taxon>Camelimonas</taxon>
    </lineage>
</organism>
<comment type="caution">
    <text evidence="2">The sequence shown here is derived from an EMBL/GenBank/DDBJ whole genome shotgun (WGS) entry which is preliminary data.</text>
</comment>
<name>A0A4R2GI16_9HYPH</name>
<reference evidence="2 3" key="1">
    <citation type="submission" date="2019-03" db="EMBL/GenBank/DDBJ databases">
        <title>Genomic Encyclopedia of Type Strains, Phase IV (KMG-IV): sequencing the most valuable type-strain genomes for metagenomic binning, comparative biology and taxonomic classification.</title>
        <authorList>
            <person name="Goeker M."/>
        </authorList>
    </citation>
    <scope>NUCLEOTIDE SEQUENCE [LARGE SCALE GENOMIC DNA]</scope>
    <source>
        <strain evidence="2 3">DSM 22958</strain>
    </source>
</reference>
<gene>
    <name evidence="2" type="ORF">EV666_12517</name>
</gene>
<feature type="region of interest" description="Disordered" evidence="1">
    <location>
        <begin position="115"/>
        <end position="147"/>
    </location>
</feature>
<keyword evidence="3" id="KW-1185">Reference proteome</keyword>
<evidence type="ECO:0000256" key="1">
    <source>
        <dbReference type="SAM" id="MobiDB-lite"/>
    </source>
</evidence>
<accession>A0A4R2GI16</accession>
<sequence length="147" mass="16436">MTERSLPSGHNGGPPLDGPDARQDGRCKNCIHWHAPPEREQRDYENFRLGLSRRRVKRPSGTCDRVLLVGRTSTVFSATTADFCCRNFEAKPPMPRPSGGGFVTIWKNGQIVWQGPEEKIPPRFQQQDLDLDDPDETSGQGGGHDRP</sequence>